<proteinExistence type="predicted"/>
<dbReference type="SUPFAM" id="SSF141868">
    <property type="entry name" value="EAL domain-like"/>
    <property type="match status" value="1"/>
</dbReference>
<organism evidence="2 3">
    <name type="scientific">Actinoplanes friuliensis DSM 7358</name>
    <dbReference type="NCBI Taxonomy" id="1246995"/>
    <lineage>
        <taxon>Bacteria</taxon>
        <taxon>Bacillati</taxon>
        <taxon>Actinomycetota</taxon>
        <taxon>Actinomycetes</taxon>
        <taxon>Micromonosporales</taxon>
        <taxon>Micromonosporaceae</taxon>
        <taxon>Actinoplanes</taxon>
    </lineage>
</organism>
<evidence type="ECO:0000313" key="2">
    <source>
        <dbReference type="EMBL" id="AGZ41103.1"/>
    </source>
</evidence>
<dbReference type="SMART" id="SM00052">
    <property type="entry name" value="EAL"/>
    <property type="match status" value="1"/>
</dbReference>
<dbReference type="InterPro" id="IPR029016">
    <property type="entry name" value="GAF-like_dom_sf"/>
</dbReference>
<feature type="domain" description="EAL" evidence="1">
    <location>
        <begin position="168"/>
        <end position="400"/>
    </location>
</feature>
<dbReference type="Pfam" id="PF01590">
    <property type="entry name" value="GAF"/>
    <property type="match status" value="1"/>
</dbReference>
<name>U5VVW4_9ACTN</name>
<dbReference type="EMBL" id="CP006272">
    <property type="protein sequence ID" value="AGZ41103.1"/>
    <property type="molecule type" value="Genomic_DNA"/>
</dbReference>
<dbReference type="PATRIC" id="fig|1246995.3.peg.2861"/>
<evidence type="ECO:0000313" key="3">
    <source>
        <dbReference type="Proteomes" id="UP000017746"/>
    </source>
</evidence>
<dbReference type="RefSeq" id="WP_023361162.1">
    <property type="nucleotide sequence ID" value="NC_022657.1"/>
</dbReference>
<dbReference type="InterPro" id="IPR003018">
    <property type="entry name" value="GAF"/>
</dbReference>
<reference evidence="2 3" key="1">
    <citation type="journal article" date="2014" name="J. Biotechnol.">
        <title>Complete genome sequence of the actinobacterium Actinoplanes friuliensis HAG 010964, producer of the lipopeptide antibiotic friulimycin.</title>
        <authorList>
            <person name="Ruckert C."/>
            <person name="Szczepanowski R."/>
            <person name="Albersmeier A."/>
            <person name="Goesmann A."/>
            <person name="Fischer N."/>
            <person name="Steinkamper A."/>
            <person name="Puhler A."/>
            <person name="Biener R."/>
            <person name="Schwartz D."/>
            <person name="Kalinowski J."/>
        </authorList>
    </citation>
    <scope>NUCLEOTIDE SEQUENCE [LARGE SCALE GENOMIC DNA]</scope>
    <source>
        <strain evidence="2 3">DSM 7358</strain>
    </source>
</reference>
<dbReference type="STRING" id="1246995.AFR_14105"/>
<dbReference type="SMART" id="SM00065">
    <property type="entry name" value="GAF"/>
    <property type="match status" value="1"/>
</dbReference>
<dbReference type="InterPro" id="IPR050706">
    <property type="entry name" value="Cyclic-di-GMP_PDE-like"/>
</dbReference>
<dbReference type="AlphaFoldDB" id="U5VVW4"/>
<dbReference type="InterPro" id="IPR035919">
    <property type="entry name" value="EAL_sf"/>
</dbReference>
<dbReference type="eggNOG" id="COG2203">
    <property type="taxonomic scope" value="Bacteria"/>
</dbReference>
<dbReference type="eggNOG" id="COG2200">
    <property type="taxonomic scope" value="Bacteria"/>
</dbReference>
<sequence>MHAAAHELEAASWQPGPADLGEIERLLNLARIHLSVEVAWVSAFTADQQTICVATGEVEAMDIPVGQGTELPDSYCTRVLAGALPAVISDARRHPITRDLAVTRDLHLGSYIGVPWRGPDGIPAGMVCCVSRHPDPTLGEHTVRYLALIADLISDHMDSPFAQQRHAMEKNRRSVQAVLDSRAVRMVFQPIVRLHDHHTVGFEALARFEPSMFTGPDTAFAAASHGGLGVSLELLALRQALHRLRDLPLGTWLAVNLSAEALLDPEVRDLLLAHAGADLNVEVTEHTQVTDYDLLIDALGSLRRAGIQLSVDDAGAGYSSLQHILRLRPDLIKLDINLVRDIDTDPVKAALAHSLNDFAHQIGARLIAEGIETAAEHAHLRGIGVAYGQGYHLARPAVLP</sequence>
<dbReference type="Proteomes" id="UP000017746">
    <property type="component" value="Chromosome"/>
</dbReference>
<dbReference type="GO" id="GO:0071111">
    <property type="term" value="F:cyclic-guanylate-specific phosphodiesterase activity"/>
    <property type="evidence" value="ECO:0007669"/>
    <property type="project" value="InterPro"/>
</dbReference>
<protein>
    <submittedName>
        <fullName evidence="2">Putative signaling protein</fullName>
    </submittedName>
</protein>
<dbReference type="Gene3D" id="3.30.450.40">
    <property type="match status" value="1"/>
</dbReference>
<gene>
    <name evidence="2" type="ORF">AFR_14105</name>
</gene>
<dbReference type="SUPFAM" id="SSF55781">
    <property type="entry name" value="GAF domain-like"/>
    <property type="match status" value="1"/>
</dbReference>
<dbReference type="PANTHER" id="PTHR33121">
    <property type="entry name" value="CYCLIC DI-GMP PHOSPHODIESTERASE PDEF"/>
    <property type="match status" value="1"/>
</dbReference>
<dbReference type="Gene3D" id="3.20.20.450">
    <property type="entry name" value="EAL domain"/>
    <property type="match status" value="1"/>
</dbReference>
<evidence type="ECO:0000259" key="1">
    <source>
        <dbReference type="PROSITE" id="PS50883"/>
    </source>
</evidence>
<dbReference type="CDD" id="cd01948">
    <property type="entry name" value="EAL"/>
    <property type="match status" value="1"/>
</dbReference>
<accession>U5VVW4</accession>
<dbReference type="KEGG" id="afs:AFR_14105"/>
<dbReference type="Pfam" id="PF00563">
    <property type="entry name" value="EAL"/>
    <property type="match status" value="1"/>
</dbReference>
<dbReference type="InterPro" id="IPR001633">
    <property type="entry name" value="EAL_dom"/>
</dbReference>
<keyword evidence="3" id="KW-1185">Reference proteome</keyword>
<dbReference type="PANTHER" id="PTHR33121:SF76">
    <property type="entry name" value="SIGNALING PROTEIN"/>
    <property type="match status" value="1"/>
</dbReference>
<dbReference type="PROSITE" id="PS50883">
    <property type="entry name" value="EAL"/>
    <property type="match status" value="1"/>
</dbReference>
<dbReference type="HOGENOM" id="CLU_000445_145_0_11"/>